<dbReference type="Proteomes" id="UP001249851">
    <property type="component" value="Unassembled WGS sequence"/>
</dbReference>
<feature type="transmembrane region" description="Helical" evidence="1">
    <location>
        <begin position="48"/>
        <end position="67"/>
    </location>
</feature>
<keyword evidence="1" id="KW-0812">Transmembrane</keyword>
<evidence type="ECO:0000313" key="3">
    <source>
        <dbReference type="Proteomes" id="UP001249851"/>
    </source>
</evidence>
<protein>
    <submittedName>
        <fullName evidence="2">Uncharacterized protein</fullName>
    </submittedName>
</protein>
<reference evidence="2" key="1">
    <citation type="journal article" date="2023" name="G3 (Bethesda)">
        <title>Whole genome assembly and annotation of the endangered Caribbean coral Acropora cervicornis.</title>
        <authorList>
            <person name="Selwyn J.D."/>
            <person name="Vollmer S.V."/>
        </authorList>
    </citation>
    <scope>NUCLEOTIDE SEQUENCE</scope>
    <source>
        <strain evidence="2">K2</strain>
    </source>
</reference>
<organism evidence="2 3">
    <name type="scientific">Acropora cervicornis</name>
    <name type="common">Staghorn coral</name>
    <dbReference type="NCBI Taxonomy" id="6130"/>
    <lineage>
        <taxon>Eukaryota</taxon>
        <taxon>Metazoa</taxon>
        <taxon>Cnidaria</taxon>
        <taxon>Anthozoa</taxon>
        <taxon>Hexacorallia</taxon>
        <taxon>Scleractinia</taxon>
        <taxon>Astrocoeniina</taxon>
        <taxon>Acroporidae</taxon>
        <taxon>Acropora</taxon>
    </lineage>
</organism>
<dbReference type="AlphaFoldDB" id="A0AAD9QKL2"/>
<accession>A0AAD9QKL2</accession>
<sequence>MKYTTTDRSAKEVDIEDGTFTVTVETSKRLPKRIMFTPQGQHEKKPEVVAGVSVAGVVLVVVAALLVKRYCNRNPQHPLPNILDNQLVKDQASVDDNNRRRGENQSLLSAREVSYCEESVARSGKDFNNRV</sequence>
<dbReference type="EMBL" id="JARQWQ010000028">
    <property type="protein sequence ID" value="KAK2562641.1"/>
    <property type="molecule type" value="Genomic_DNA"/>
</dbReference>
<gene>
    <name evidence="2" type="ORF">P5673_014332</name>
</gene>
<keyword evidence="1" id="KW-0472">Membrane</keyword>
<reference evidence="2" key="2">
    <citation type="journal article" date="2023" name="Science">
        <title>Genomic signatures of disease resistance in endangered staghorn corals.</title>
        <authorList>
            <person name="Vollmer S.V."/>
            <person name="Selwyn J.D."/>
            <person name="Despard B.A."/>
            <person name="Roesel C.L."/>
        </authorList>
    </citation>
    <scope>NUCLEOTIDE SEQUENCE</scope>
    <source>
        <strain evidence="2">K2</strain>
    </source>
</reference>
<proteinExistence type="predicted"/>
<evidence type="ECO:0000256" key="1">
    <source>
        <dbReference type="SAM" id="Phobius"/>
    </source>
</evidence>
<keyword evidence="3" id="KW-1185">Reference proteome</keyword>
<keyword evidence="1" id="KW-1133">Transmembrane helix</keyword>
<comment type="caution">
    <text evidence="2">The sequence shown here is derived from an EMBL/GenBank/DDBJ whole genome shotgun (WGS) entry which is preliminary data.</text>
</comment>
<evidence type="ECO:0000313" key="2">
    <source>
        <dbReference type="EMBL" id="KAK2562641.1"/>
    </source>
</evidence>
<name>A0AAD9QKL2_ACRCE</name>